<reference evidence="1 2" key="1">
    <citation type="journal article" date="2012" name="Science">
        <title>The Paleozoic origin of enzymatic lignin decomposition reconstructed from 31 fungal genomes.</title>
        <authorList>
            <person name="Floudas D."/>
            <person name="Binder M."/>
            <person name="Riley R."/>
            <person name="Barry K."/>
            <person name="Blanchette R.A."/>
            <person name="Henrissat B."/>
            <person name="Martinez A.T."/>
            <person name="Otillar R."/>
            <person name="Spatafora J.W."/>
            <person name="Yadav J.S."/>
            <person name="Aerts A."/>
            <person name="Benoit I."/>
            <person name="Boyd A."/>
            <person name="Carlson A."/>
            <person name="Copeland A."/>
            <person name="Coutinho P.M."/>
            <person name="de Vries R.P."/>
            <person name="Ferreira P."/>
            <person name="Findley K."/>
            <person name="Foster B."/>
            <person name="Gaskell J."/>
            <person name="Glotzer D."/>
            <person name="Gorecki P."/>
            <person name="Heitman J."/>
            <person name="Hesse C."/>
            <person name="Hori C."/>
            <person name="Igarashi K."/>
            <person name="Jurgens J.A."/>
            <person name="Kallen N."/>
            <person name="Kersten P."/>
            <person name="Kohler A."/>
            <person name="Kuees U."/>
            <person name="Kumar T.K.A."/>
            <person name="Kuo A."/>
            <person name="LaButti K."/>
            <person name="Larrondo L.F."/>
            <person name="Lindquist E."/>
            <person name="Ling A."/>
            <person name="Lombard V."/>
            <person name="Lucas S."/>
            <person name="Lundell T."/>
            <person name="Martin R."/>
            <person name="McLaughlin D.J."/>
            <person name="Morgenstern I."/>
            <person name="Morin E."/>
            <person name="Murat C."/>
            <person name="Nagy L.G."/>
            <person name="Nolan M."/>
            <person name="Ohm R.A."/>
            <person name="Patyshakuliyeva A."/>
            <person name="Rokas A."/>
            <person name="Ruiz-Duenas F.J."/>
            <person name="Sabat G."/>
            <person name="Salamov A."/>
            <person name="Samejima M."/>
            <person name="Schmutz J."/>
            <person name="Slot J.C."/>
            <person name="St John F."/>
            <person name="Stenlid J."/>
            <person name="Sun H."/>
            <person name="Sun S."/>
            <person name="Syed K."/>
            <person name="Tsang A."/>
            <person name="Wiebenga A."/>
            <person name="Young D."/>
            <person name="Pisabarro A."/>
            <person name="Eastwood D.C."/>
            <person name="Martin F."/>
            <person name="Cullen D."/>
            <person name="Grigoriev I.V."/>
            <person name="Hibbett D.S."/>
        </authorList>
    </citation>
    <scope>NUCLEOTIDE SEQUENCE [LARGE SCALE GENOMIC DNA]</scope>
    <source>
        <strain evidence="1 2">DJM-731 SS1</strain>
    </source>
</reference>
<keyword evidence="2" id="KW-1185">Reference proteome</keyword>
<protein>
    <submittedName>
        <fullName evidence="1">Uncharacterized protein</fullName>
    </submittedName>
</protein>
<accession>M5G2E5</accession>
<name>M5G2E5_DACPD</name>
<evidence type="ECO:0000313" key="2">
    <source>
        <dbReference type="Proteomes" id="UP000030653"/>
    </source>
</evidence>
<dbReference type="AlphaFoldDB" id="M5G2E5"/>
<organism evidence="1 2">
    <name type="scientific">Dacryopinax primogenitus (strain DJM 731)</name>
    <name type="common">Brown rot fungus</name>
    <dbReference type="NCBI Taxonomy" id="1858805"/>
    <lineage>
        <taxon>Eukaryota</taxon>
        <taxon>Fungi</taxon>
        <taxon>Dikarya</taxon>
        <taxon>Basidiomycota</taxon>
        <taxon>Agaricomycotina</taxon>
        <taxon>Dacrymycetes</taxon>
        <taxon>Dacrymycetales</taxon>
        <taxon>Dacrymycetaceae</taxon>
        <taxon>Dacryopinax</taxon>
    </lineage>
</organism>
<dbReference type="HOGENOM" id="CLU_2638017_0_0_1"/>
<dbReference type="GeneID" id="63683151"/>
<sequence length="77" mass="8722">MATKRQSNVLNADIDTVQKWKRNHLDISNEVLPDQPNVDEEDDVKEVDSLACAKESCEEILLKAGFDAAMQLWFTSI</sequence>
<dbReference type="EMBL" id="JH795858">
    <property type="protein sequence ID" value="EJU04381.1"/>
    <property type="molecule type" value="Genomic_DNA"/>
</dbReference>
<dbReference type="RefSeq" id="XP_040631275.1">
    <property type="nucleotide sequence ID" value="XM_040768089.1"/>
</dbReference>
<dbReference type="Proteomes" id="UP000030653">
    <property type="component" value="Unassembled WGS sequence"/>
</dbReference>
<evidence type="ECO:0000313" key="1">
    <source>
        <dbReference type="EMBL" id="EJU04381.1"/>
    </source>
</evidence>
<gene>
    <name evidence="1" type="ORF">DACRYDRAFT_105440</name>
</gene>
<proteinExistence type="predicted"/>